<proteinExistence type="predicted"/>
<reference evidence="3" key="1">
    <citation type="submission" date="2013-06" db="EMBL/GenBank/DDBJ databases">
        <authorList>
            <person name="Zhao Q."/>
        </authorList>
    </citation>
    <scope>NUCLEOTIDE SEQUENCE</scope>
    <source>
        <strain evidence="3">cv. W1943</strain>
    </source>
</reference>
<evidence type="ECO:0000256" key="1">
    <source>
        <dbReference type="SAM" id="MobiDB-lite"/>
    </source>
</evidence>
<evidence type="ECO:0000313" key="3">
    <source>
        <dbReference type="Proteomes" id="UP000008022"/>
    </source>
</evidence>
<dbReference type="HOGENOM" id="CLU_1799619_0_0_1"/>
<evidence type="ECO:0000313" key="2">
    <source>
        <dbReference type="EnsemblPlants" id="ORUFI04G15930.1"/>
    </source>
</evidence>
<keyword evidence="3" id="KW-1185">Reference proteome</keyword>
<name>A0A0E0P9Z8_ORYRU</name>
<dbReference type="EnsemblPlants" id="ORUFI04G15930.1">
    <property type="protein sequence ID" value="ORUFI04G15930.1"/>
    <property type="gene ID" value="ORUFI04G15930"/>
</dbReference>
<sequence length="144" mass="15889">MWLRRDEWHGMKQLASSVAYSETLGTPRYQYHQFFLAAGAAAWSDDSPPLPWCLIRQLHDQFAASAANTPAVAVAPGPTSPRPPRHRGRQRPNRHRSRLPWPSTPRLDLAESQATHATHRRGSRSPAVDAGIGSHSTSSPTLAL</sequence>
<accession>A0A0E0P9Z8</accession>
<feature type="region of interest" description="Disordered" evidence="1">
    <location>
        <begin position="69"/>
        <end position="144"/>
    </location>
</feature>
<reference evidence="2" key="2">
    <citation type="submission" date="2015-06" db="UniProtKB">
        <authorList>
            <consortium name="EnsemblPlants"/>
        </authorList>
    </citation>
    <scope>IDENTIFICATION</scope>
</reference>
<dbReference type="Proteomes" id="UP000008022">
    <property type="component" value="Unassembled WGS sequence"/>
</dbReference>
<protein>
    <submittedName>
        <fullName evidence="2">Uncharacterized protein</fullName>
    </submittedName>
</protein>
<feature type="compositionally biased region" description="Basic residues" evidence="1">
    <location>
        <begin position="83"/>
        <end position="98"/>
    </location>
</feature>
<dbReference type="AlphaFoldDB" id="A0A0E0P9Z8"/>
<organism evidence="2 3">
    <name type="scientific">Oryza rufipogon</name>
    <name type="common">Brownbeard rice</name>
    <name type="synonym">Asian wild rice</name>
    <dbReference type="NCBI Taxonomy" id="4529"/>
    <lineage>
        <taxon>Eukaryota</taxon>
        <taxon>Viridiplantae</taxon>
        <taxon>Streptophyta</taxon>
        <taxon>Embryophyta</taxon>
        <taxon>Tracheophyta</taxon>
        <taxon>Spermatophyta</taxon>
        <taxon>Magnoliopsida</taxon>
        <taxon>Liliopsida</taxon>
        <taxon>Poales</taxon>
        <taxon>Poaceae</taxon>
        <taxon>BOP clade</taxon>
        <taxon>Oryzoideae</taxon>
        <taxon>Oryzeae</taxon>
        <taxon>Oryzinae</taxon>
        <taxon>Oryza</taxon>
    </lineage>
</organism>
<feature type="compositionally biased region" description="Polar residues" evidence="1">
    <location>
        <begin position="134"/>
        <end position="144"/>
    </location>
</feature>
<dbReference type="Gramene" id="ORUFI04G15930.1">
    <property type="protein sequence ID" value="ORUFI04G15930.1"/>
    <property type="gene ID" value="ORUFI04G15930"/>
</dbReference>